<feature type="non-terminal residue" evidence="1">
    <location>
        <position position="46"/>
    </location>
</feature>
<dbReference type="Proteomes" id="UP000244334">
    <property type="component" value="Unassembled WGS sequence"/>
</dbReference>
<keyword evidence="2" id="KW-1185">Reference proteome</keyword>
<proteinExistence type="predicted"/>
<name>A0A328TLB9_9GAMM</name>
<accession>A0A328TLB9</accession>
<reference evidence="1" key="1">
    <citation type="submission" date="2018-04" db="EMBL/GenBank/DDBJ databases">
        <title>Genomes of the Obligate Erwinia dacicola and Facultative Enterobacter sp. OLF Endosymbionts of the Olive Fruit fly, Bactrocera oleae.</title>
        <authorList>
            <person name="Estes A.M."/>
            <person name="Hearn D.J."/>
            <person name="Agarwal S."/>
            <person name="Pierson E.A."/>
            <person name="Dunning-Hotopp J.C."/>
        </authorList>
    </citation>
    <scope>NUCLEOTIDE SEQUENCE [LARGE SCALE GENOMIC DNA]</scope>
    <source>
        <strain evidence="1">Oroville</strain>
    </source>
</reference>
<gene>
    <name evidence="1" type="ORF">ACZ87_03390</name>
</gene>
<protein>
    <submittedName>
        <fullName evidence="1">Uncharacterized protein</fullName>
    </submittedName>
</protein>
<dbReference type="EMBL" id="LJAM02000573">
    <property type="protein sequence ID" value="RAP69815.1"/>
    <property type="molecule type" value="Genomic_DNA"/>
</dbReference>
<evidence type="ECO:0000313" key="2">
    <source>
        <dbReference type="Proteomes" id="UP000244334"/>
    </source>
</evidence>
<evidence type="ECO:0000313" key="1">
    <source>
        <dbReference type="EMBL" id="RAP69815.1"/>
    </source>
</evidence>
<sequence length="46" mass="5042">MTRKVAAVHGLAAALSDHLFLAFLRAEAFGNTKINGRQFQRTAGHF</sequence>
<comment type="caution">
    <text evidence="1">The sequence shown here is derived from an EMBL/GenBank/DDBJ whole genome shotgun (WGS) entry which is preliminary data.</text>
</comment>
<organism evidence="1 2">
    <name type="scientific">Candidatus Erwinia dacicola</name>
    <dbReference type="NCBI Taxonomy" id="252393"/>
    <lineage>
        <taxon>Bacteria</taxon>
        <taxon>Pseudomonadati</taxon>
        <taxon>Pseudomonadota</taxon>
        <taxon>Gammaproteobacteria</taxon>
        <taxon>Enterobacterales</taxon>
        <taxon>Erwiniaceae</taxon>
        <taxon>Erwinia</taxon>
    </lineage>
</organism>
<dbReference type="AlphaFoldDB" id="A0A328TLB9"/>